<accession>A0A7D9L689</accession>
<dbReference type="EMBL" id="CACRXK020014644">
    <property type="protein sequence ID" value="CAB4027177.1"/>
    <property type="molecule type" value="Genomic_DNA"/>
</dbReference>
<feature type="compositionally biased region" description="Low complexity" evidence="7">
    <location>
        <begin position="162"/>
        <end position="176"/>
    </location>
</feature>
<evidence type="ECO:0000256" key="7">
    <source>
        <dbReference type="SAM" id="MobiDB-lite"/>
    </source>
</evidence>
<evidence type="ECO:0000313" key="8">
    <source>
        <dbReference type="EMBL" id="CAB4027177.1"/>
    </source>
</evidence>
<proteinExistence type="predicted"/>
<dbReference type="GO" id="GO:0005634">
    <property type="term" value="C:nucleus"/>
    <property type="evidence" value="ECO:0007669"/>
    <property type="project" value="UniProtKB-SubCell"/>
</dbReference>
<comment type="caution">
    <text evidence="8">The sequence shown here is derived from an EMBL/GenBank/DDBJ whole genome shotgun (WGS) entry which is preliminary data.</text>
</comment>
<evidence type="ECO:0000256" key="2">
    <source>
        <dbReference type="ARBA" id="ARBA00023015"/>
    </source>
</evidence>
<keyword evidence="2" id="KW-0805">Transcription regulation</keyword>
<evidence type="ECO:0000256" key="6">
    <source>
        <dbReference type="SAM" id="Coils"/>
    </source>
</evidence>
<dbReference type="OrthoDB" id="6022300at2759"/>
<keyword evidence="9" id="KW-1185">Reference proteome</keyword>
<evidence type="ECO:0000313" key="9">
    <source>
        <dbReference type="Proteomes" id="UP001152795"/>
    </source>
</evidence>
<dbReference type="Proteomes" id="UP001152795">
    <property type="component" value="Unassembled WGS sequence"/>
</dbReference>
<dbReference type="GO" id="GO:0000978">
    <property type="term" value="F:RNA polymerase II cis-regulatory region sequence-specific DNA binding"/>
    <property type="evidence" value="ECO:0007669"/>
    <property type="project" value="TreeGrafter"/>
</dbReference>
<evidence type="ECO:0000256" key="1">
    <source>
        <dbReference type="ARBA" id="ARBA00004123"/>
    </source>
</evidence>
<dbReference type="InterPro" id="IPR046347">
    <property type="entry name" value="bZIP_sf"/>
</dbReference>
<evidence type="ECO:0000256" key="3">
    <source>
        <dbReference type="ARBA" id="ARBA00023125"/>
    </source>
</evidence>
<gene>
    <name evidence="8" type="ORF">PACLA_8A043061</name>
</gene>
<feature type="region of interest" description="Disordered" evidence="7">
    <location>
        <begin position="157"/>
        <end position="177"/>
    </location>
</feature>
<dbReference type="GO" id="GO:0000981">
    <property type="term" value="F:DNA-binding transcription factor activity, RNA polymerase II-specific"/>
    <property type="evidence" value="ECO:0007669"/>
    <property type="project" value="TreeGrafter"/>
</dbReference>
<dbReference type="SMART" id="SM00338">
    <property type="entry name" value="BRLZ"/>
    <property type="match status" value="1"/>
</dbReference>
<dbReference type="PROSITE" id="PS50217">
    <property type="entry name" value="BZIP"/>
    <property type="match status" value="1"/>
</dbReference>
<evidence type="ECO:0000256" key="5">
    <source>
        <dbReference type="ARBA" id="ARBA00023242"/>
    </source>
</evidence>
<organism evidence="8 9">
    <name type="scientific">Paramuricea clavata</name>
    <name type="common">Red gorgonian</name>
    <name type="synonym">Violescent sea-whip</name>
    <dbReference type="NCBI Taxonomy" id="317549"/>
    <lineage>
        <taxon>Eukaryota</taxon>
        <taxon>Metazoa</taxon>
        <taxon>Cnidaria</taxon>
        <taxon>Anthozoa</taxon>
        <taxon>Octocorallia</taxon>
        <taxon>Malacalcyonacea</taxon>
        <taxon>Plexauridae</taxon>
        <taxon>Paramuricea</taxon>
    </lineage>
</organism>
<dbReference type="CDD" id="cd14695">
    <property type="entry name" value="bZIP_HLF"/>
    <property type="match status" value="1"/>
</dbReference>
<feature type="region of interest" description="Disordered" evidence="7">
    <location>
        <begin position="250"/>
        <end position="285"/>
    </location>
</feature>
<name>A0A7D9L689_PARCT</name>
<reference evidence="8" key="1">
    <citation type="submission" date="2020-04" db="EMBL/GenBank/DDBJ databases">
        <authorList>
            <person name="Alioto T."/>
            <person name="Alioto T."/>
            <person name="Gomez Garrido J."/>
        </authorList>
    </citation>
    <scope>NUCLEOTIDE SEQUENCE</scope>
    <source>
        <strain evidence="8">A484AB</strain>
    </source>
</reference>
<dbReference type="InterPro" id="IPR004827">
    <property type="entry name" value="bZIP"/>
</dbReference>
<feature type="region of interest" description="Disordered" evidence="7">
    <location>
        <begin position="1"/>
        <end position="56"/>
    </location>
</feature>
<dbReference type="PANTHER" id="PTHR11988">
    <property type="entry name" value="THYROTROPH EMBRYONIC FACTOR RELATED"/>
    <property type="match status" value="1"/>
</dbReference>
<dbReference type="SUPFAM" id="SSF57959">
    <property type="entry name" value="Leucine zipper domain"/>
    <property type="match status" value="1"/>
</dbReference>
<dbReference type="Gene3D" id="1.20.5.170">
    <property type="match status" value="1"/>
</dbReference>
<feature type="compositionally biased region" description="Polar residues" evidence="7">
    <location>
        <begin position="1"/>
        <end position="11"/>
    </location>
</feature>
<keyword evidence="4" id="KW-0804">Transcription</keyword>
<dbReference type="AlphaFoldDB" id="A0A7D9L689"/>
<dbReference type="InterPro" id="IPR040223">
    <property type="entry name" value="PAR_bZIP"/>
</dbReference>
<feature type="compositionally biased region" description="Polar residues" evidence="7">
    <location>
        <begin position="37"/>
        <end position="56"/>
    </location>
</feature>
<protein>
    <submittedName>
        <fullName evidence="8">Thyrotroph embryonic factor-like</fullName>
    </submittedName>
</protein>
<dbReference type="Pfam" id="PF07716">
    <property type="entry name" value="bZIP_2"/>
    <property type="match status" value="1"/>
</dbReference>
<feature type="coiled-coil region" evidence="6">
    <location>
        <begin position="316"/>
        <end position="343"/>
    </location>
</feature>
<dbReference type="PANTHER" id="PTHR11988:SF27">
    <property type="entry name" value="GH27708P"/>
    <property type="match status" value="1"/>
</dbReference>
<sequence>MTAPDSNTPHTVIQGRKGSYYESESAESGYSATEYSNNTGSDEWTNNSKQPSLANTISTNNANFTHILNKHGNTNSEENTGETSYFDMQKNPYFQAGYPDARAYYGWLPAGFSPMRLPALIYPHSFLGFAPTVAWMKNNDNATGRVENIEKIDRWKGKHGASSISSETSQGSQDSTAITDKDKVEYDFETVREKTQSIHSDEDEGLVLDERETLKRRRQKEIEKLQTQTIRPQPERSSVIQENVSVQAKPSVVTHVQDSSTNDEQEQIKSAKRGRASTRQIEKTDQYWDRRKKNNVSAKKSRDARRQREALINQRSAVLETENLRVRAELATLREENTRLKRELNSLKK</sequence>
<keyword evidence="5" id="KW-0539">Nucleus</keyword>
<evidence type="ECO:0000256" key="4">
    <source>
        <dbReference type="ARBA" id="ARBA00023163"/>
    </source>
</evidence>
<feature type="compositionally biased region" description="Low complexity" evidence="7">
    <location>
        <begin position="18"/>
        <end position="36"/>
    </location>
</feature>
<keyword evidence="3" id="KW-0238">DNA-binding</keyword>
<keyword evidence="6" id="KW-0175">Coiled coil</keyword>
<comment type="subcellular location">
    <subcellularLocation>
        <location evidence="1">Nucleus</location>
    </subcellularLocation>
</comment>
<feature type="compositionally biased region" description="Polar residues" evidence="7">
    <location>
        <begin position="250"/>
        <end position="262"/>
    </location>
</feature>